<dbReference type="InterPro" id="IPR020555">
    <property type="entry name" value="MECDP_synthase_CS"/>
</dbReference>
<comment type="similarity">
    <text evidence="14">In the N-terminal section; belongs to the IspD/TarI cytidylyltransferase family. IspD subfamily.</text>
</comment>
<dbReference type="CDD" id="cd00554">
    <property type="entry name" value="MECDP_synthase"/>
    <property type="match status" value="1"/>
</dbReference>
<organism evidence="16 17">
    <name type="scientific">Sphingobium baderi</name>
    <dbReference type="NCBI Taxonomy" id="1332080"/>
    <lineage>
        <taxon>Bacteria</taxon>
        <taxon>Pseudomonadati</taxon>
        <taxon>Pseudomonadota</taxon>
        <taxon>Alphaproteobacteria</taxon>
        <taxon>Sphingomonadales</taxon>
        <taxon>Sphingomonadaceae</taxon>
        <taxon>Sphingobium</taxon>
    </lineage>
</organism>
<feature type="region of interest" description="2-C-methyl-D-erythritol 4-phosphate cytidylyltransferase" evidence="14">
    <location>
        <begin position="1"/>
        <end position="237"/>
    </location>
</feature>
<sequence length="395" mass="42079">MRASMTRDMLNRVALLVAAGQGSRAGGGVPKQLRAIRGKAVLQHAFDALAMCEGINAIFVVVGPDQEQGARDLLNARAVAAFIHGASSRRGSVHAGLEHIAAIGGAKEILIHDAARPFLPSIVAGRLIKALKMAAGAIPVLPVTDTLVIDDAGVAGQSVDRSSLRHVQTPQAFHFNAILSAHRVWDNMLEPTDDAQMLRACGHDVMLVQGDERLFKLTYPEDFQKADALLASERRTCVGMGYDVHRLSRGEELWLGGVNIPHESGLAGHSDADVALHAIVDAILGALAEGDIGSHFPPSDSQWKDASSDRFLAYARDRVAARGGMIEHIDLTIICEAPKIGPHRDAMRRRIAEIASVAFERISVKATTTERLGPTGRGEGIAAQAVATLSLPALF</sequence>
<evidence type="ECO:0000313" key="16">
    <source>
        <dbReference type="EMBL" id="ALR21233.1"/>
    </source>
</evidence>
<dbReference type="InterPro" id="IPR001228">
    <property type="entry name" value="IspD"/>
</dbReference>
<dbReference type="KEGG" id="sbd:ATN00_13970"/>
<keyword evidence="17" id="KW-1185">Reference proteome</keyword>
<keyword evidence="9 14" id="KW-0548">Nucleotidyltransferase</keyword>
<evidence type="ECO:0000256" key="4">
    <source>
        <dbReference type="ARBA" id="ARBA00004709"/>
    </source>
</evidence>
<feature type="binding site" evidence="14">
    <location>
        <begin position="243"/>
        <end position="245"/>
    </location>
    <ligand>
        <name>4-CDP-2-C-methyl-D-erythritol 2-phosphate</name>
        <dbReference type="ChEBI" id="CHEBI:57919"/>
    </ligand>
</feature>
<dbReference type="InterPro" id="IPR034683">
    <property type="entry name" value="IspD/TarI"/>
</dbReference>
<feature type="binding site" evidence="14">
    <location>
        <position position="243"/>
    </location>
    <ligand>
        <name>a divalent metal cation</name>
        <dbReference type="ChEBI" id="CHEBI:60240"/>
    </ligand>
</feature>
<dbReference type="CDD" id="cd02516">
    <property type="entry name" value="CDP-ME_synthetase"/>
    <property type="match status" value="1"/>
</dbReference>
<evidence type="ECO:0000259" key="15">
    <source>
        <dbReference type="Pfam" id="PF02542"/>
    </source>
</evidence>
<dbReference type="EMBL" id="CP013264">
    <property type="protein sequence ID" value="ALR21233.1"/>
    <property type="molecule type" value="Genomic_DNA"/>
</dbReference>
<evidence type="ECO:0000256" key="2">
    <source>
        <dbReference type="ARBA" id="ARBA00001282"/>
    </source>
</evidence>
<dbReference type="STRING" id="1332080.ATN00_13970"/>
<dbReference type="RefSeq" id="WP_062065759.1">
    <property type="nucleotide sequence ID" value="NZ_CP013264.1"/>
</dbReference>
<feature type="binding site" evidence="14">
    <location>
        <position position="377"/>
    </location>
    <ligand>
        <name>4-CDP-2-C-methyl-D-erythritol 2-phosphate</name>
        <dbReference type="ChEBI" id="CHEBI:57919"/>
    </ligand>
</feature>
<reference evidence="16 17" key="1">
    <citation type="submission" date="2015-11" db="EMBL/GenBank/DDBJ databases">
        <title>A Two-component Flavoprotein Monooxygenase System MeaXY Responsible for para-Hydroxylation of 2-Methyl-6-ethylaniline and 2,6-Diethylaniline in Sphingobium baderi DE-13.</title>
        <authorList>
            <person name="Cheng M."/>
            <person name="Meng Q."/>
            <person name="Yang Y."/>
            <person name="Chu C."/>
            <person name="Yan X."/>
            <person name="He J."/>
            <person name="Li S."/>
        </authorList>
    </citation>
    <scope>NUCLEOTIDE SEQUENCE [LARGE SCALE GENOMIC DNA]</scope>
    <source>
        <strain evidence="16 17">DE-13</strain>
    </source>
</reference>
<protein>
    <recommendedName>
        <fullName evidence="14">Bifunctional enzyme IspD/IspF</fullName>
    </recommendedName>
    <domain>
        <recommendedName>
            <fullName evidence="14">2-C-methyl-D-erythritol 4-phosphate cytidylyltransferase</fullName>
            <ecNumber evidence="14">2.7.7.60</ecNumber>
        </recommendedName>
        <alternativeName>
            <fullName evidence="14">4-diphosphocytidyl-2C-methyl-D-erythritol synthase</fullName>
        </alternativeName>
        <alternativeName>
            <fullName evidence="14">MEP cytidylyltransferase</fullName>
            <shortName evidence="14">MCT</shortName>
        </alternativeName>
    </domain>
    <domain>
        <recommendedName>
            <fullName evidence="14">2-C-methyl-D-erythritol 2,4-cyclodiphosphate synthase</fullName>
            <shortName evidence="14">MECDP-synthase</shortName>
            <shortName evidence="14">MECPP-synthase</shortName>
            <shortName evidence="14">MECPS</shortName>
            <ecNumber evidence="14">4.6.1.12</ecNumber>
        </recommendedName>
    </domain>
</protein>
<dbReference type="GO" id="GO:0016114">
    <property type="term" value="P:terpenoid biosynthetic process"/>
    <property type="evidence" value="ECO:0007669"/>
    <property type="project" value="InterPro"/>
</dbReference>
<dbReference type="OrthoDB" id="9804336at2"/>
<comment type="similarity">
    <text evidence="14">In the C-terminal section; belongs to the IspF family.</text>
</comment>
<feature type="domain" description="2-C-methyl-D-erythritol 2,4-cyclodiphosphate synthase" evidence="15">
    <location>
        <begin position="238"/>
        <end position="389"/>
    </location>
</feature>
<dbReference type="HAMAP" id="MF_01520">
    <property type="entry name" value="IspDF"/>
    <property type="match status" value="1"/>
</dbReference>
<evidence type="ECO:0000256" key="3">
    <source>
        <dbReference type="ARBA" id="ARBA00001968"/>
    </source>
</evidence>
<dbReference type="HAMAP" id="MF_00107">
    <property type="entry name" value="IspF"/>
    <property type="match status" value="1"/>
</dbReference>
<feature type="site" description="Transition state stabilizer" evidence="14">
    <location>
        <position position="269"/>
    </location>
</feature>
<evidence type="ECO:0000256" key="8">
    <source>
        <dbReference type="ARBA" id="ARBA00022679"/>
    </source>
</evidence>
<dbReference type="PROSITE" id="PS01295">
    <property type="entry name" value="ISPD"/>
    <property type="match status" value="1"/>
</dbReference>
<evidence type="ECO:0000256" key="1">
    <source>
        <dbReference type="ARBA" id="ARBA00000200"/>
    </source>
</evidence>
<dbReference type="InterPro" id="IPR003526">
    <property type="entry name" value="MECDP_synthase"/>
</dbReference>
<evidence type="ECO:0000256" key="14">
    <source>
        <dbReference type="HAMAP-Rule" id="MF_01520"/>
    </source>
</evidence>
<dbReference type="PROSITE" id="PS01350">
    <property type="entry name" value="ISPF"/>
    <property type="match status" value="1"/>
</dbReference>
<feature type="site" description="Transition state stabilizer" evidence="14">
    <location>
        <position position="368"/>
    </location>
</feature>
<comment type="catalytic activity">
    <reaction evidence="2 14">
        <text>2-C-methyl-D-erythritol 4-phosphate + CTP + H(+) = 4-CDP-2-C-methyl-D-erythritol + diphosphate</text>
        <dbReference type="Rhea" id="RHEA:13429"/>
        <dbReference type="ChEBI" id="CHEBI:15378"/>
        <dbReference type="ChEBI" id="CHEBI:33019"/>
        <dbReference type="ChEBI" id="CHEBI:37563"/>
        <dbReference type="ChEBI" id="CHEBI:57823"/>
        <dbReference type="ChEBI" id="CHEBI:58262"/>
        <dbReference type="EC" id="2.7.7.60"/>
    </reaction>
</comment>
<comment type="catalytic activity">
    <reaction evidence="1 14">
        <text>4-CDP-2-C-methyl-D-erythritol 2-phosphate = 2-C-methyl-D-erythritol 2,4-cyclic diphosphate + CMP</text>
        <dbReference type="Rhea" id="RHEA:23864"/>
        <dbReference type="ChEBI" id="CHEBI:57919"/>
        <dbReference type="ChEBI" id="CHEBI:58483"/>
        <dbReference type="ChEBI" id="CHEBI:60377"/>
        <dbReference type="EC" id="4.6.1.12"/>
    </reaction>
</comment>
<feature type="binding site" evidence="14">
    <location>
        <begin position="367"/>
        <end position="370"/>
    </location>
    <ligand>
        <name>4-CDP-2-C-methyl-D-erythritol 2-phosphate</name>
        <dbReference type="ChEBI" id="CHEBI:57919"/>
    </ligand>
</feature>
<accession>A0A0S3F0M7</accession>
<evidence type="ECO:0000313" key="17">
    <source>
        <dbReference type="Proteomes" id="UP000056968"/>
    </source>
</evidence>
<feature type="site" description="Positions MEP for the nucleophilic attack" evidence="14">
    <location>
        <position position="161"/>
    </location>
</feature>
<comment type="caution">
    <text evidence="14">Lacks conserved residue(s) required for the propagation of feature annotation.</text>
</comment>
<dbReference type="AlphaFoldDB" id="A0A0S3F0M7"/>
<evidence type="ECO:0000256" key="6">
    <source>
        <dbReference type="ARBA" id="ARBA00008480"/>
    </source>
</evidence>
<dbReference type="GO" id="GO:0050518">
    <property type="term" value="F:2-C-methyl-D-erythritol 4-phosphate cytidylyltransferase activity"/>
    <property type="evidence" value="ECO:0007669"/>
    <property type="project" value="UniProtKB-UniRule"/>
</dbReference>
<keyword evidence="12 14" id="KW-0456">Lyase</keyword>
<dbReference type="Pfam" id="PF01128">
    <property type="entry name" value="IspD"/>
    <property type="match status" value="1"/>
</dbReference>
<dbReference type="EC" id="4.6.1.12" evidence="14"/>
<feature type="binding site" evidence="14">
    <location>
        <position position="277"/>
    </location>
    <ligand>
        <name>a divalent metal cation</name>
        <dbReference type="ChEBI" id="CHEBI:60240"/>
    </ligand>
</feature>
<dbReference type="NCBIfam" id="NF006899">
    <property type="entry name" value="PRK09382.1"/>
    <property type="match status" value="1"/>
</dbReference>
<proteinExistence type="inferred from homology"/>
<dbReference type="SUPFAM" id="SSF69765">
    <property type="entry name" value="IpsF-like"/>
    <property type="match status" value="1"/>
</dbReference>
<comment type="pathway">
    <text evidence="5 14">Isoprenoid biosynthesis; isopentenyl diphosphate biosynthesis via DXP pathway; isopentenyl diphosphate from 1-deoxy-D-xylulose 5-phosphate: step 2/6.</text>
</comment>
<evidence type="ECO:0000256" key="12">
    <source>
        <dbReference type="ARBA" id="ARBA00023239"/>
    </source>
</evidence>
<dbReference type="Gene3D" id="3.30.1330.50">
    <property type="entry name" value="2-C-methyl-D-erythritol 2,4-cyclodiphosphate synthase"/>
    <property type="match status" value="1"/>
</dbReference>
<dbReference type="NCBIfam" id="TIGR00453">
    <property type="entry name" value="ispD"/>
    <property type="match status" value="1"/>
</dbReference>
<comment type="similarity">
    <text evidence="6">Belongs to the IspF family.</text>
</comment>
<feature type="binding site" evidence="14">
    <location>
        <position position="245"/>
    </location>
    <ligand>
        <name>a divalent metal cation</name>
        <dbReference type="ChEBI" id="CHEBI:60240"/>
    </ligand>
</feature>
<dbReference type="UniPathway" id="UPA00056">
    <property type="reaction ID" value="UER00093"/>
</dbReference>
<dbReference type="Gene3D" id="3.90.550.10">
    <property type="entry name" value="Spore Coat Polysaccharide Biosynthesis Protein SpsA, Chain A"/>
    <property type="match status" value="1"/>
</dbReference>
<keyword evidence="13 14" id="KW-0511">Multifunctional enzyme</keyword>
<feature type="region of interest" description="2-C-methyl-D-erythritol 2,4-cyclodiphosphate synthase" evidence="14">
    <location>
        <begin position="237"/>
        <end position="395"/>
    </location>
</feature>
<evidence type="ECO:0000256" key="9">
    <source>
        <dbReference type="ARBA" id="ARBA00022695"/>
    </source>
</evidence>
<dbReference type="GO" id="GO:0019288">
    <property type="term" value="P:isopentenyl diphosphate biosynthetic process, methylerythritol 4-phosphate pathway"/>
    <property type="evidence" value="ECO:0007669"/>
    <property type="project" value="UniProtKB-UniRule"/>
</dbReference>
<dbReference type="InterPro" id="IPR036571">
    <property type="entry name" value="MECDP_synthase_sf"/>
</dbReference>
<comment type="similarity">
    <text evidence="7">Belongs to the IspD/TarI cytidylyltransferase family. IspD subfamily.</text>
</comment>
<evidence type="ECO:0000256" key="11">
    <source>
        <dbReference type="ARBA" id="ARBA00023229"/>
    </source>
</evidence>
<dbReference type="GO" id="GO:0046872">
    <property type="term" value="F:metal ion binding"/>
    <property type="evidence" value="ECO:0007669"/>
    <property type="project" value="UniProtKB-KW"/>
</dbReference>
<dbReference type="EC" id="2.7.7.60" evidence="14"/>
<evidence type="ECO:0000256" key="7">
    <source>
        <dbReference type="ARBA" id="ARBA00009789"/>
    </source>
</evidence>
<feature type="site" description="Transition state stabilizer" evidence="14">
    <location>
        <position position="24"/>
    </location>
</feature>
<dbReference type="InterPro" id="IPR018294">
    <property type="entry name" value="ISPD_synthase_CS"/>
</dbReference>
<dbReference type="NCBIfam" id="TIGR00151">
    <property type="entry name" value="ispF"/>
    <property type="match status" value="1"/>
</dbReference>
<dbReference type="InterPro" id="IPR026596">
    <property type="entry name" value="IspD/F"/>
</dbReference>
<feature type="binding site" evidence="14">
    <location>
        <begin position="269"/>
        <end position="270"/>
    </location>
    <ligand>
        <name>4-CDP-2-C-methyl-D-erythritol 2-phosphate</name>
        <dbReference type="ChEBI" id="CHEBI:57919"/>
    </ligand>
</feature>
<dbReference type="Proteomes" id="UP000056968">
    <property type="component" value="Chromosome"/>
</dbReference>
<dbReference type="GO" id="GO:0008685">
    <property type="term" value="F:2-C-methyl-D-erythritol 2,4-cyclodiphosphate synthase activity"/>
    <property type="evidence" value="ECO:0007669"/>
    <property type="project" value="UniProtKB-UniRule"/>
</dbReference>
<comment type="function">
    <text evidence="14">Bifunctional enzyme that catalyzes the formation of 4-diphosphocytidyl-2-C-methyl-D-erythritol from CTP and 2-C-methyl-D-erythritol 4-phosphate (MEP) (IspD), and catalyzes the conversion of 4-diphosphocytidyl-2-C-methyl-D-erythritol 2-phosphate (CDP-ME2P) to 2-C-methyl-D-erythritol 2,4-cyclodiphosphate (ME-CPP) with a corresponding release of cytidine 5-monophosphate (CMP) (IspF).</text>
</comment>
<dbReference type="PANTHER" id="PTHR43181">
    <property type="entry name" value="2-C-METHYL-D-ERYTHRITOL 2,4-CYCLODIPHOSPHATE SYNTHASE, CHLOROPLASTIC"/>
    <property type="match status" value="1"/>
</dbReference>
<evidence type="ECO:0000256" key="5">
    <source>
        <dbReference type="ARBA" id="ARBA00004787"/>
    </source>
</evidence>
<name>A0A0S3F0M7_9SPHN</name>
<dbReference type="SUPFAM" id="SSF53448">
    <property type="entry name" value="Nucleotide-diphospho-sugar transferases"/>
    <property type="match status" value="1"/>
</dbReference>
<keyword evidence="11 14" id="KW-0414">Isoprene biosynthesis</keyword>
<dbReference type="InterPro" id="IPR029044">
    <property type="entry name" value="Nucleotide-diphossugar_trans"/>
</dbReference>
<evidence type="ECO:0000256" key="13">
    <source>
        <dbReference type="ARBA" id="ARBA00023268"/>
    </source>
</evidence>
<keyword evidence="10 14" id="KW-0479">Metal-binding</keyword>
<feature type="binding site" evidence="14">
    <location>
        <begin position="291"/>
        <end position="293"/>
    </location>
    <ligand>
        <name>4-CDP-2-C-methyl-D-erythritol 2-phosphate</name>
        <dbReference type="ChEBI" id="CHEBI:57919"/>
    </ligand>
</feature>
<dbReference type="Pfam" id="PF02542">
    <property type="entry name" value="YgbB"/>
    <property type="match status" value="1"/>
</dbReference>
<keyword evidence="8 14" id="KW-0808">Transferase</keyword>
<comment type="pathway">
    <text evidence="4 14">Isoprenoid biosynthesis; isopentenyl diphosphate biosynthesis via DXP pathway; isopentenyl diphosphate from 1-deoxy-D-xylulose 5-phosphate: step 4/6.</text>
</comment>
<evidence type="ECO:0000256" key="10">
    <source>
        <dbReference type="ARBA" id="ARBA00022723"/>
    </source>
</evidence>
<comment type="cofactor">
    <cofactor evidence="3 14">
        <name>a divalent metal cation</name>
        <dbReference type="ChEBI" id="CHEBI:60240"/>
    </cofactor>
</comment>
<feature type="site" description="Transition state stabilizer" evidence="14">
    <location>
        <position position="31"/>
    </location>
</feature>
<dbReference type="PANTHER" id="PTHR43181:SF1">
    <property type="entry name" value="2-C-METHYL-D-ERYTHRITOL 2,4-CYCLODIPHOSPHATE SYNTHASE, CHLOROPLASTIC"/>
    <property type="match status" value="1"/>
</dbReference>
<gene>
    <name evidence="14 16" type="primary">ispDF</name>
    <name evidence="16" type="ORF">ATN00_13970</name>
</gene>
<feature type="site" description="Positions MEP for the nucleophilic attack" evidence="14">
    <location>
        <position position="216"/>
    </location>
</feature>